<dbReference type="Gene3D" id="3.30.379.10">
    <property type="entry name" value="Chitobiase/beta-hexosaminidase domain 2-like"/>
    <property type="match status" value="1"/>
</dbReference>
<comment type="caution">
    <text evidence="2">The sequence shown here is derived from an EMBL/GenBank/DDBJ whole genome shotgun (WGS) entry which is preliminary data.</text>
</comment>
<dbReference type="AlphaFoldDB" id="A0A940DSA8"/>
<dbReference type="GO" id="GO:0016787">
    <property type="term" value="F:hydrolase activity"/>
    <property type="evidence" value="ECO:0007669"/>
    <property type="project" value="UniProtKB-KW"/>
</dbReference>
<dbReference type="InterPro" id="IPR029018">
    <property type="entry name" value="Hex-like_dom2"/>
</dbReference>
<protein>
    <submittedName>
        <fullName evidence="2">DUF4838 domain-containing protein</fullName>
    </submittedName>
</protein>
<dbReference type="EMBL" id="JADILV010000049">
    <property type="protein sequence ID" value="MBO8483930.1"/>
    <property type="molecule type" value="Genomic_DNA"/>
</dbReference>
<dbReference type="Gene3D" id="2.60.120.260">
    <property type="entry name" value="Galactose-binding domain-like"/>
    <property type="match status" value="1"/>
</dbReference>
<name>A0A940DSA8_9BACT</name>
<evidence type="ECO:0000313" key="3">
    <source>
        <dbReference type="Proteomes" id="UP000725002"/>
    </source>
</evidence>
<organism evidence="2 3">
    <name type="scientific">Candidatus Cryptobacteroides avicola</name>
    <dbReference type="NCBI Taxonomy" id="2840757"/>
    <lineage>
        <taxon>Bacteria</taxon>
        <taxon>Pseudomonadati</taxon>
        <taxon>Bacteroidota</taxon>
        <taxon>Bacteroidia</taxon>
        <taxon>Bacteroidales</taxon>
        <taxon>Candidatus Cryptobacteroides</taxon>
    </lineage>
</organism>
<dbReference type="GO" id="GO:0005975">
    <property type="term" value="P:carbohydrate metabolic process"/>
    <property type="evidence" value="ECO:0007669"/>
    <property type="project" value="UniProtKB-ARBA"/>
</dbReference>
<dbReference type="Proteomes" id="UP000725002">
    <property type="component" value="Unassembled WGS sequence"/>
</dbReference>
<dbReference type="PANTHER" id="PTHR47406:SF2">
    <property type="entry name" value="ALPHA GLUCURONIDASE N-TERMINAL DOMAIN-CONTAINING PROTEIN"/>
    <property type="match status" value="1"/>
</dbReference>
<gene>
    <name evidence="2" type="ORF">IAB75_07450</name>
</gene>
<reference evidence="2" key="1">
    <citation type="submission" date="2020-10" db="EMBL/GenBank/DDBJ databases">
        <authorList>
            <person name="Gilroy R."/>
        </authorList>
    </citation>
    <scope>NUCLEOTIDE SEQUENCE</scope>
    <source>
        <strain evidence="2">G3-8215</strain>
    </source>
</reference>
<proteinExistence type="predicted"/>
<reference evidence="2" key="2">
    <citation type="journal article" date="2021" name="PeerJ">
        <title>Extensive microbial diversity within the chicken gut microbiome revealed by metagenomics and culture.</title>
        <authorList>
            <person name="Gilroy R."/>
            <person name="Ravi A."/>
            <person name="Getino M."/>
            <person name="Pursley I."/>
            <person name="Horton D.L."/>
            <person name="Alikhan N.F."/>
            <person name="Baker D."/>
            <person name="Gharbi K."/>
            <person name="Hall N."/>
            <person name="Watson M."/>
            <person name="Adriaenssens E.M."/>
            <person name="Foster-Nyarko E."/>
            <person name="Jarju S."/>
            <person name="Secka A."/>
            <person name="Antonio M."/>
            <person name="Oren A."/>
            <person name="Chaudhuri R.R."/>
            <person name="La Ragione R."/>
            <person name="Hildebrand F."/>
            <person name="Pallen M.J."/>
        </authorList>
    </citation>
    <scope>NUCLEOTIDE SEQUENCE</scope>
    <source>
        <strain evidence="2">G3-8215</strain>
    </source>
</reference>
<accession>A0A940DSA8</accession>
<evidence type="ECO:0000256" key="1">
    <source>
        <dbReference type="ARBA" id="ARBA00022801"/>
    </source>
</evidence>
<dbReference type="Pfam" id="PF16126">
    <property type="entry name" value="DUF4838"/>
    <property type="match status" value="1"/>
</dbReference>
<keyword evidence="1" id="KW-0378">Hydrolase</keyword>
<dbReference type="PANTHER" id="PTHR47406">
    <property type="entry name" value="COAGULATION FACTOR 5/8 TYPE, C-TERMINAL"/>
    <property type="match status" value="1"/>
</dbReference>
<sequence>MELTENIRNHVSITVIFIAALLSMACPEAGAQVTVVKDGRCTGRIVTPPGGQEAEAAALLKDFVQRISGAETGIVPAGTGEKKGDIIFKGTDPDSGLGEDGFMIKEENGKVTVTSGGGKGSVYAAVTILENCFGVRYYAADALDYGHRKTLVLPEGLDIRQTPTFRYRQTQSYSLKDPLYKTWHRLDEPADVFAGNMWVHTFNRILPASRFGKDHPEYYSYINGERRPGKASQWCLTNPEVLEAACRQIDSIFKANQEKKMISVSQNDGNNTYCQCPECMEVIEREGAVSGLYIEFLNKIASRFPDKEFSTLAYLFTMMPPKHVKPLPNVNIMLCDIDCDREVPLTDNASGQYFMKALSGWSEISDNIFVWDYGINFDNMVAPFPNFHIIQPNIRTFRDHHVTMHFSQIAATLGTDLSEMRSYIVSKLMWDADADIDSLVIDFTDGYYGAAGKYIRQYEKMLEGALLASGQRLWIYDSPVSHKDGMLNATCRNAYNRIFDAAEAAVAGQPEYLERVRRSRLPLQYSELEIARAEGRTGETWVKDALDLFEERTREAGIPVLNERNNSPAEYCTLYRERYLPGKTENKAAGAEVTWIVKPTADHYRKLGETALSDGIYGGSTFVESWVGWEGTDGAFIMDLGQDKEFTYAGCDFLHQLGAWILLPKGIKVSVSSDGLDFRDFGSETIPEDDSPQVKFVKIGCSSPSPVKARYIRFDIEGTKVCPTWHYGIGQPCWFFIDEVEVY</sequence>
<dbReference type="InterPro" id="IPR032287">
    <property type="entry name" value="DUF4838"/>
</dbReference>
<evidence type="ECO:0000313" key="2">
    <source>
        <dbReference type="EMBL" id="MBO8483930.1"/>
    </source>
</evidence>